<evidence type="ECO:0000256" key="1">
    <source>
        <dbReference type="SAM" id="Phobius"/>
    </source>
</evidence>
<reference evidence="2 3" key="1">
    <citation type="journal article" date="2012" name="FEBS Lett.">
        <title>Anammox organism KSU-1 expresses a NirK-type copper-containing nitrite reductase instead of a NirS-type with cytochrome cd1.</title>
        <authorList>
            <person name="Hira D."/>
            <person name="Toh H."/>
            <person name="Migita C.T."/>
            <person name="Okubo H."/>
            <person name="Nishiyama T."/>
            <person name="Hattori M."/>
            <person name="Furukawa K."/>
            <person name="Fujii T."/>
        </authorList>
    </citation>
    <scope>NUCLEOTIDE SEQUENCE [LARGE SCALE GENOMIC DNA]</scope>
</reference>
<organism evidence="2 3">
    <name type="scientific">Candidatus Jettenia caeni</name>
    <dbReference type="NCBI Taxonomy" id="247490"/>
    <lineage>
        <taxon>Bacteria</taxon>
        <taxon>Pseudomonadati</taxon>
        <taxon>Planctomycetota</taxon>
        <taxon>Candidatus Brocadiia</taxon>
        <taxon>Candidatus Brocadiales</taxon>
        <taxon>Candidatus Brocadiaceae</taxon>
        <taxon>Candidatus Jettenia</taxon>
    </lineage>
</organism>
<dbReference type="EMBL" id="BAFH01000003">
    <property type="protein sequence ID" value="GAB62242.1"/>
    <property type="molecule type" value="Genomic_DNA"/>
</dbReference>
<comment type="caution">
    <text evidence="2">The sequence shown here is derived from an EMBL/GenBank/DDBJ whole genome shotgun (WGS) entry which is preliminary data.</text>
</comment>
<keyword evidence="1" id="KW-0812">Transmembrane</keyword>
<evidence type="ECO:0000313" key="3">
    <source>
        <dbReference type="Proteomes" id="UP000002985"/>
    </source>
</evidence>
<gene>
    <name evidence="2" type="ORF">KSU1_C0646</name>
</gene>
<proteinExistence type="predicted"/>
<keyword evidence="1" id="KW-1133">Transmembrane helix</keyword>
<feature type="transmembrane region" description="Helical" evidence="1">
    <location>
        <begin position="6"/>
        <end position="30"/>
    </location>
</feature>
<dbReference type="Proteomes" id="UP000002985">
    <property type="component" value="Unassembled WGS sequence"/>
</dbReference>
<sequence>MQGIISTFLVFCFYLLVFVLSWYTYCALFYNDIKFSHLENWKRGKNYEGIRKGTGYSDYNLNIRIGMLTEI</sequence>
<evidence type="ECO:0000313" key="2">
    <source>
        <dbReference type="EMBL" id="GAB62242.1"/>
    </source>
</evidence>
<name>I3IKJ7_9BACT</name>
<keyword evidence="3" id="KW-1185">Reference proteome</keyword>
<protein>
    <submittedName>
        <fullName evidence="2">Uncharacterized protein</fullName>
    </submittedName>
</protein>
<keyword evidence="1" id="KW-0472">Membrane</keyword>
<dbReference type="AlphaFoldDB" id="I3IKJ7"/>
<accession>I3IKJ7</accession>